<name>A0A0R1XFE7_9LACO</name>
<dbReference type="Pfam" id="PF00881">
    <property type="entry name" value="Nitroreductase"/>
    <property type="match status" value="1"/>
</dbReference>
<evidence type="ECO:0000259" key="6">
    <source>
        <dbReference type="Pfam" id="PF00881"/>
    </source>
</evidence>
<keyword evidence="2 5" id="KW-0285">Flavoprotein</keyword>
<dbReference type="PIRSF" id="PIRSF005426">
    <property type="entry name" value="Frp"/>
    <property type="match status" value="1"/>
</dbReference>
<gene>
    <name evidence="7" type="ORF">FD32_GL000672</name>
</gene>
<sequence>MIHNETIDHQVNHRTIRAFKEQPLNEEQLTTLYEAARHASTSMFMQQFSILHVTDPHLRTQVREISQQPYVGANGDLFIFIVDLYRNQQIREQEGNDDGRLHTTDIFMQAVEDTTLAVQNFLTAAESMGLGGVILGSIQNNLEKLVQVLNMPKMTLPFLGIQVGVPDQEPQLKPRLPQRFIAFENHYPRGFKVADLAEYDQVVTQYYDLRDANRRIDSFTKQINGDKLNKHFTKRDEFGLVAQKQGFALDWGKDLPKQNIE</sequence>
<evidence type="ECO:0000256" key="1">
    <source>
        <dbReference type="ARBA" id="ARBA00008366"/>
    </source>
</evidence>
<protein>
    <submittedName>
        <fullName evidence="7">Nitroreductase</fullName>
    </submittedName>
</protein>
<dbReference type="Gene3D" id="3.40.109.10">
    <property type="entry name" value="NADH Oxidase"/>
    <property type="match status" value="1"/>
</dbReference>
<evidence type="ECO:0000313" key="7">
    <source>
        <dbReference type="EMBL" id="KRM25580.1"/>
    </source>
</evidence>
<dbReference type="OrthoDB" id="9775805at2"/>
<keyword evidence="4 5" id="KW-0560">Oxidoreductase</keyword>
<keyword evidence="5" id="KW-0521">NADP</keyword>
<dbReference type="CDD" id="cd02146">
    <property type="entry name" value="NfsA-like"/>
    <property type="match status" value="1"/>
</dbReference>
<evidence type="ECO:0000256" key="2">
    <source>
        <dbReference type="ARBA" id="ARBA00022630"/>
    </source>
</evidence>
<reference evidence="7 8" key="1">
    <citation type="journal article" date="2015" name="Genome Announc.">
        <title>Expanding the biotechnology potential of lactobacilli through comparative genomics of 213 strains and associated genera.</title>
        <authorList>
            <person name="Sun Z."/>
            <person name="Harris H.M."/>
            <person name="McCann A."/>
            <person name="Guo C."/>
            <person name="Argimon S."/>
            <person name="Zhang W."/>
            <person name="Yang X."/>
            <person name="Jeffery I.B."/>
            <person name="Cooney J.C."/>
            <person name="Kagawa T.F."/>
            <person name="Liu W."/>
            <person name="Song Y."/>
            <person name="Salvetti E."/>
            <person name="Wrobel A."/>
            <person name="Rasinkangas P."/>
            <person name="Parkhill J."/>
            <person name="Rea M.C."/>
            <person name="O'Sullivan O."/>
            <person name="Ritari J."/>
            <person name="Douillard F.P."/>
            <person name="Paul Ross R."/>
            <person name="Yang R."/>
            <person name="Briner A.E."/>
            <person name="Felis G.E."/>
            <person name="de Vos W.M."/>
            <person name="Barrangou R."/>
            <person name="Klaenhammer T.R."/>
            <person name="Caufield P.W."/>
            <person name="Cui Y."/>
            <person name="Zhang H."/>
            <person name="O'Toole P.W."/>
        </authorList>
    </citation>
    <scope>NUCLEOTIDE SEQUENCE [LARGE SCALE GENOMIC DNA]</scope>
    <source>
        <strain evidence="7 8">DSM 6035</strain>
    </source>
</reference>
<comment type="caution">
    <text evidence="7">The sequence shown here is derived from an EMBL/GenBank/DDBJ whole genome shotgun (WGS) entry which is preliminary data.</text>
</comment>
<evidence type="ECO:0000256" key="3">
    <source>
        <dbReference type="ARBA" id="ARBA00022643"/>
    </source>
</evidence>
<keyword evidence="3 5" id="KW-0288">FMN</keyword>
<keyword evidence="8" id="KW-1185">Reference proteome</keyword>
<evidence type="ECO:0000256" key="5">
    <source>
        <dbReference type="PIRNR" id="PIRNR005426"/>
    </source>
</evidence>
<evidence type="ECO:0000313" key="8">
    <source>
        <dbReference type="Proteomes" id="UP000051412"/>
    </source>
</evidence>
<dbReference type="SUPFAM" id="SSF55469">
    <property type="entry name" value="FMN-dependent nitroreductase-like"/>
    <property type="match status" value="1"/>
</dbReference>
<dbReference type="GO" id="GO:0016491">
    <property type="term" value="F:oxidoreductase activity"/>
    <property type="evidence" value="ECO:0007669"/>
    <property type="project" value="UniProtKB-UniRule"/>
</dbReference>
<feature type="domain" description="Nitroreductase" evidence="6">
    <location>
        <begin position="12"/>
        <end position="164"/>
    </location>
</feature>
<comment type="similarity">
    <text evidence="1 5">Belongs to the flavin oxidoreductase frp family.</text>
</comment>
<dbReference type="Proteomes" id="UP000051412">
    <property type="component" value="Unassembled WGS sequence"/>
</dbReference>
<dbReference type="PATRIC" id="fig|1423782.4.peg.696"/>
<dbReference type="RefSeq" id="WP_047768401.1">
    <property type="nucleotide sequence ID" value="NZ_AZGM01000115.1"/>
</dbReference>
<evidence type="ECO:0000256" key="4">
    <source>
        <dbReference type="ARBA" id="ARBA00023002"/>
    </source>
</evidence>
<dbReference type="PANTHER" id="PTHR43425:SF2">
    <property type="entry name" value="OXYGEN-INSENSITIVE NADPH NITROREDUCTASE"/>
    <property type="match status" value="1"/>
</dbReference>
<dbReference type="InterPro" id="IPR029479">
    <property type="entry name" value="Nitroreductase"/>
</dbReference>
<dbReference type="STRING" id="1423782.FD32_GL000672"/>
<accession>A0A0R1XFE7</accession>
<proteinExistence type="inferred from homology"/>
<dbReference type="InterPro" id="IPR000415">
    <property type="entry name" value="Nitroreductase-like"/>
</dbReference>
<dbReference type="PANTHER" id="PTHR43425">
    <property type="entry name" value="OXYGEN-INSENSITIVE NADPH NITROREDUCTASE"/>
    <property type="match status" value="1"/>
</dbReference>
<dbReference type="InterPro" id="IPR016446">
    <property type="entry name" value="Flavin_OxRdtase_Frp"/>
</dbReference>
<organism evidence="7 8">
    <name type="scientific">Limosilactobacillus panis DSM 6035</name>
    <dbReference type="NCBI Taxonomy" id="1423782"/>
    <lineage>
        <taxon>Bacteria</taxon>
        <taxon>Bacillati</taxon>
        <taxon>Bacillota</taxon>
        <taxon>Bacilli</taxon>
        <taxon>Lactobacillales</taxon>
        <taxon>Lactobacillaceae</taxon>
        <taxon>Limosilactobacillus</taxon>
    </lineage>
</organism>
<dbReference type="AlphaFoldDB" id="A0A0R1XFE7"/>
<dbReference type="EMBL" id="AZGM01000115">
    <property type="protein sequence ID" value="KRM25580.1"/>
    <property type="molecule type" value="Genomic_DNA"/>
</dbReference>